<reference evidence="3" key="1">
    <citation type="submission" date="2016-10" db="EMBL/GenBank/DDBJ databases">
        <authorList>
            <person name="Varghese N."/>
            <person name="Submissions S."/>
        </authorList>
    </citation>
    <scope>NUCLEOTIDE SEQUENCE [LARGE SCALE GENOMIC DNA]</scope>
    <source>
        <strain evidence="3">M83</strain>
    </source>
</reference>
<dbReference type="Gene3D" id="1.20.58.300">
    <property type="entry name" value="FlgN-like"/>
    <property type="match status" value="1"/>
</dbReference>
<dbReference type="AlphaFoldDB" id="A0A1G9XLM8"/>
<name>A0A1G9XLM8_9FIRM</name>
<dbReference type="Pfam" id="PF05130">
    <property type="entry name" value="FlgN"/>
    <property type="match status" value="1"/>
</dbReference>
<dbReference type="Proteomes" id="UP000187651">
    <property type="component" value="Unassembled WGS sequence"/>
</dbReference>
<dbReference type="SUPFAM" id="SSF140566">
    <property type="entry name" value="FlgN-like"/>
    <property type="match status" value="1"/>
</dbReference>
<dbReference type="RefSeq" id="WP_074521654.1">
    <property type="nucleotide sequence ID" value="NZ_FNHZ01000004.1"/>
</dbReference>
<dbReference type="EMBL" id="FNHZ01000004">
    <property type="protein sequence ID" value="SDM97749.1"/>
    <property type="molecule type" value="Genomic_DNA"/>
</dbReference>
<evidence type="ECO:0000256" key="1">
    <source>
        <dbReference type="ARBA" id="ARBA00022795"/>
    </source>
</evidence>
<keyword evidence="1" id="KW-1005">Bacterial flagellum biogenesis</keyword>
<dbReference type="InterPro" id="IPR007809">
    <property type="entry name" value="FlgN-like"/>
</dbReference>
<evidence type="ECO:0000313" key="3">
    <source>
        <dbReference type="Proteomes" id="UP000187651"/>
    </source>
</evidence>
<accession>A0A1G9XLM8</accession>
<protein>
    <submittedName>
        <fullName evidence="2">FlgN protein</fullName>
    </submittedName>
</protein>
<organism evidence="2 3">
    <name type="scientific">Lachnospira pectinoschiza</name>
    <dbReference type="NCBI Taxonomy" id="28052"/>
    <lineage>
        <taxon>Bacteria</taxon>
        <taxon>Bacillati</taxon>
        <taxon>Bacillota</taxon>
        <taxon>Clostridia</taxon>
        <taxon>Lachnospirales</taxon>
        <taxon>Lachnospiraceae</taxon>
        <taxon>Lachnospira</taxon>
    </lineage>
</organism>
<gene>
    <name evidence="2" type="ORF">SAMN05216544_1557</name>
</gene>
<dbReference type="InterPro" id="IPR036679">
    <property type="entry name" value="FlgN-like_sf"/>
</dbReference>
<keyword evidence="3" id="KW-1185">Reference proteome</keyword>
<evidence type="ECO:0000313" key="2">
    <source>
        <dbReference type="EMBL" id="SDM97749.1"/>
    </source>
</evidence>
<proteinExistence type="predicted"/>
<dbReference type="OrthoDB" id="2064838at2"/>
<dbReference type="GO" id="GO:0044780">
    <property type="term" value="P:bacterial-type flagellum assembly"/>
    <property type="evidence" value="ECO:0007669"/>
    <property type="project" value="InterPro"/>
</dbReference>
<sequence>MASMIDSLIEDMNKENSLYLELYGYAKEKTNAIVSSDVESLQAILKYEQALINKINAVEEDRLAVVDEICRVLHLSPKDVKVERIVKLLEKRPREHDRLEESYLALKRTVKSLMQINENNKTLLKASMEMIEFDINVARSATLAPQTANYGKTATEASVMTSAIGSFDAKQ</sequence>